<dbReference type="Pfam" id="PF07963">
    <property type="entry name" value="N_methyl"/>
    <property type="match status" value="1"/>
</dbReference>
<dbReference type="NCBIfam" id="TIGR02532">
    <property type="entry name" value="IV_pilin_GFxxxE"/>
    <property type="match status" value="1"/>
</dbReference>
<name>A0ABV7TPK3_9NEIS</name>
<sequence length="138" mass="15835">MRAAGFTLLELLMVLLLGSVLTLWGVQSYRQQLQQQEVAQLAVRLRACAVFLEEYYVRHLRYKATAYTWPVLPYSRYPDAGELRYHISFGSSARNTDNGYYVLRAVDAADSRRYVELTQTGMLKFCQPEAGRSICARL</sequence>
<dbReference type="Proteomes" id="UP001595636">
    <property type="component" value="Unassembled WGS sequence"/>
</dbReference>
<dbReference type="EMBL" id="JBHRYH010000002">
    <property type="protein sequence ID" value="MFC3624726.1"/>
    <property type="molecule type" value="Genomic_DNA"/>
</dbReference>
<dbReference type="SUPFAM" id="SSF54523">
    <property type="entry name" value="Pili subunits"/>
    <property type="match status" value="1"/>
</dbReference>
<proteinExistence type="predicted"/>
<accession>A0ABV7TPK3</accession>
<dbReference type="Gene3D" id="3.30.700.50">
    <property type="match status" value="1"/>
</dbReference>
<evidence type="ECO:0000313" key="2">
    <source>
        <dbReference type="Proteomes" id="UP001595636"/>
    </source>
</evidence>
<evidence type="ECO:0000313" key="1">
    <source>
        <dbReference type="EMBL" id="MFC3624726.1"/>
    </source>
</evidence>
<dbReference type="RefSeq" id="WP_390276118.1">
    <property type="nucleotide sequence ID" value="NZ_JBHRYH010000002.1"/>
</dbReference>
<gene>
    <name evidence="1" type="ORF">ACFOKJ_01010</name>
</gene>
<keyword evidence="2" id="KW-1185">Reference proteome</keyword>
<dbReference type="InterPro" id="IPR045584">
    <property type="entry name" value="Pilin-like"/>
</dbReference>
<dbReference type="PROSITE" id="PS00409">
    <property type="entry name" value="PROKAR_NTER_METHYL"/>
    <property type="match status" value="1"/>
</dbReference>
<organism evidence="1 2">
    <name type="scientific">Vogesella amnigena</name>
    <dbReference type="NCBI Taxonomy" id="1507449"/>
    <lineage>
        <taxon>Bacteria</taxon>
        <taxon>Pseudomonadati</taxon>
        <taxon>Pseudomonadota</taxon>
        <taxon>Betaproteobacteria</taxon>
        <taxon>Neisseriales</taxon>
        <taxon>Chromobacteriaceae</taxon>
        <taxon>Vogesella</taxon>
    </lineage>
</organism>
<protein>
    <submittedName>
        <fullName evidence="1">Prepilin-type N-terminal cleavage/methylation domain-containing protein</fullName>
    </submittedName>
</protein>
<reference evidence="2" key="1">
    <citation type="journal article" date="2019" name="Int. J. Syst. Evol. Microbiol.">
        <title>The Global Catalogue of Microorganisms (GCM) 10K type strain sequencing project: providing services to taxonomists for standard genome sequencing and annotation.</title>
        <authorList>
            <consortium name="The Broad Institute Genomics Platform"/>
            <consortium name="The Broad Institute Genome Sequencing Center for Infectious Disease"/>
            <person name="Wu L."/>
            <person name="Ma J."/>
        </authorList>
    </citation>
    <scope>NUCLEOTIDE SEQUENCE [LARGE SCALE GENOMIC DNA]</scope>
    <source>
        <strain evidence="2">KCTC 42195</strain>
    </source>
</reference>
<dbReference type="InterPro" id="IPR012902">
    <property type="entry name" value="N_methyl_site"/>
</dbReference>
<comment type="caution">
    <text evidence="1">The sequence shown here is derived from an EMBL/GenBank/DDBJ whole genome shotgun (WGS) entry which is preliminary data.</text>
</comment>